<feature type="compositionally biased region" description="Basic residues" evidence="9">
    <location>
        <begin position="20"/>
        <end position="34"/>
    </location>
</feature>
<dbReference type="InterPro" id="IPR003280">
    <property type="entry name" value="2pore_dom_K_chnl"/>
</dbReference>
<keyword evidence="5 8" id="KW-0406">Ion transport</keyword>
<keyword evidence="4 10" id="KW-1133">Transmembrane helix</keyword>
<sequence length="546" mass="61028">MSNPNGGVQTPPVAAPRLQKPVKRKERTTAKHKPLQQQEQEKLRHKELEQQNKLHQEDETARIPSAKKPKKGCSSCCFSSCCCADGGGASKDCDSIIDADDDATHIASLSNHSSRDKSSGCCGCCCWKNKKRATKGEFQKTSSSSSGPRKSRCKHCCRKLAAFIFSHIGLCSLVVGYSIMGGFLFQYLEATDEMKERINVLNTRSYSVMKLWNMTNDLNILYKENWTAMAEVILLEFQNNVYRSVKERGWDGRDETDEDMQWSFSGSLLYSVTVITTIGYGHIAPKTNNGRLVTMFYALIGIPLTLLCISNIGSFFANCFRLLYKYICSCLDCLFCPKRQKVTKKSGSTSTMTTTSSLKSVASKKSKSVKELNLEHDESRQALRRDISVVEGGLRDTPQSSKDSLKPHGHEEAVTITKPADDQSSRKLSLTEEVRVPMCVSLIIVGLYIFGGAVLFSLWEKDWSYLIGSYFCFITLSTIGFGDYVFGVGSDLDNSEKMITCAIYLVLGLSIIAMCFDLMQEEVRAKCRWLGVKLGIVDPSKKRRRR</sequence>
<keyword evidence="6 10" id="KW-0472">Membrane</keyword>
<dbReference type="Gene3D" id="1.10.287.70">
    <property type="match status" value="1"/>
</dbReference>
<feature type="domain" description="Potassium channel" evidence="11">
    <location>
        <begin position="444"/>
        <end position="522"/>
    </location>
</feature>
<feature type="domain" description="Potassium channel" evidence="11">
    <location>
        <begin position="259"/>
        <end position="317"/>
    </location>
</feature>
<feature type="transmembrane region" description="Helical" evidence="10">
    <location>
        <begin position="465"/>
        <end position="486"/>
    </location>
</feature>
<dbReference type="GO" id="GO:0005886">
    <property type="term" value="C:plasma membrane"/>
    <property type="evidence" value="ECO:0007669"/>
    <property type="project" value="TreeGrafter"/>
</dbReference>
<evidence type="ECO:0000256" key="10">
    <source>
        <dbReference type="SAM" id="Phobius"/>
    </source>
</evidence>
<evidence type="ECO:0000256" key="6">
    <source>
        <dbReference type="ARBA" id="ARBA00023136"/>
    </source>
</evidence>
<evidence type="ECO:0000313" key="13">
    <source>
        <dbReference type="Proteomes" id="UP000076420"/>
    </source>
</evidence>
<comment type="subcellular location">
    <subcellularLocation>
        <location evidence="1">Membrane</location>
        <topology evidence="1">Multi-pass membrane protein</topology>
    </subcellularLocation>
</comment>
<feature type="transmembrane region" description="Helical" evidence="10">
    <location>
        <begin position="436"/>
        <end position="459"/>
    </location>
</feature>
<dbReference type="SUPFAM" id="SSF81324">
    <property type="entry name" value="Voltage-gated potassium channels"/>
    <property type="match status" value="2"/>
</dbReference>
<dbReference type="EnsemblMetazoa" id="BGLB016859-RB">
    <property type="protein sequence ID" value="BGLB016859-PB"/>
    <property type="gene ID" value="BGLB016859"/>
</dbReference>
<feature type="transmembrane region" description="Helical" evidence="10">
    <location>
        <begin position="160"/>
        <end position="185"/>
    </location>
</feature>
<gene>
    <name evidence="12" type="primary">106068474</name>
</gene>
<dbReference type="RefSeq" id="XP_013083299.2">
    <property type="nucleotide sequence ID" value="XM_013227845.2"/>
</dbReference>
<dbReference type="AlphaFoldDB" id="A0A2C9KA15"/>
<feature type="compositionally biased region" description="Basic and acidic residues" evidence="9">
    <location>
        <begin position="403"/>
        <end position="420"/>
    </location>
</feature>
<evidence type="ECO:0000256" key="8">
    <source>
        <dbReference type="RuleBase" id="RU003857"/>
    </source>
</evidence>
<feature type="compositionally biased region" description="Basic and acidic residues" evidence="9">
    <location>
        <begin position="39"/>
        <end position="61"/>
    </location>
</feature>
<dbReference type="KEGG" id="bgt:106068474"/>
<dbReference type="Pfam" id="PF07885">
    <property type="entry name" value="Ion_trans_2"/>
    <property type="match status" value="2"/>
</dbReference>
<proteinExistence type="inferred from homology"/>
<evidence type="ECO:0000259" key="11">
    <source>
        <dbReference type="Pfam" id="PF07885"/>
    </source>
</evidence>
<evidence type="ECO:0000256" key="4">
    <source>
        <dbReference type="ARBA" id="ARBA00022989"/>
    </source>
</evidence>
<feature type="transmembrane region" description="Helical" evidence="10">
    <location>
        <begin position="262"/>
        <end position="283"/>
    </location>
</feature>
<accession>A0A2C9KA15</accession>
<dbReference type="EnsemblMetazoa" id="BGLB016859-RA">
    <property type="protein sequence ID" value="BGLB016859-PA"/>
    <property type="gene ID" value="BGLB016859"/>
</dbReference>
<feature type="region of interest" description="Disordered" evidence="9">
    <location>
        <begin position="393"/>
        <end position="420"/>
    </location>
</feature>
<keyword evidence="7 8" id="KW-0407">Ion channel</keyword>
<evidence type="ECO:0000313" key="12">
    <source>
        <dbReference type="EnsemblMetazoa" id="BGLB016859-PB"/>
    </source>
</evidence>
<name>A0A2C9KA15_BIOGL</name>
<reference evidence="12" key="1">
    <citation type="submission" date="2020-05" db="UniProtKB">
        <authorList>
            <consortium name="EnsemblMetazoa"/>
        </authorList>
    </citation>
    <scope>IDENTIFICATION</scope>
    <source>
        <strain evidence="12">BB02</strain>
    </source>
</reference>
<keyword evidence="3 8" id="KW-0812">Transmembrane</keyword>
<evidence type="ECO:0000256" key="5">
    <source>
        <dbReference type="ARBA" id="ARBA00023065"/>
    </source>
</evidence>
<dbReference type="GO" id="GO:0022841">
    <property type="term" value="F:potassium ion leak channel activity"/>
    <property type="evidence" value="ECO:0007669"/>
    <property type="project" value="TreeGrafter"/>
</dbReference>
<dbReference type="VEuPathDB" id="VectorBase:BGLAX_035166"/>
<evidence type="ECO:0000256" key="2">
    <source>
        <dbReference type="ARBA" id="ARBA00022448"/>
    </source>
</evidence>
<dbReference type="Proteomes" id="UP000076420">
    <property type="component" value="Unassembled WGS sequence"/>
</dbReference>
<dbReference type="STRING" id="6526.A0A2C9KA15"/>
<dbReference type="InterPro" id="IPR013099">
    <property type="entry name" value="K_chnl_dom"/>
</dbReference>
<protein>
    <recommendedName>
        <fullName evidence="11">Potassium channel domain-containing protein</fullName>
    </recommendedName>
</protein>
<feature type="transmembrane region" description="Helical" evidence="10">
    <location>
        <begin position="498"/>
        <end position="519"/>
    </location>
</feature>
<evidence type="ECO:0000256" key="3">
    <source>
        <dbReference type="ARBA" id="ARBA00022692"/>
    </source>
</evidence>
<evidence type="ECO:0000256" key="9">
    <source>
        <dbReference type="SAM" id="MobiDB-lite"/>
    </source>
</evidence>
<dbReference type="GO" id="GO:0015271">
    <property type="term" value="F:outward rectifier potassium channel activity"/>
    <property type="evidence" value="ECO:0007669"/>
    <property type="project" value="TreeGrafter"/>
</dbReference>
<dbReference type="VEuPathDB" id="VectorBase:BGLB016859"/>
<feature type="transmembrane region" description="Helical" evidence="10">
    <location>
        <begin position="295"/>
        <end position="317"/>
    </location>
</feature>
<organism evidence="12 13">
    <name type="scientific">Biomphalaria glabrata</name>
    <name type="common">Bloodfluke planorb</name>
    <name type="synonym">Freshwater snail</name>
    <dbReference type="NCBI Taxonomy" id="6526"/>
    <lineage>
        <taxon>Eukaryota</taxon>
        <taxon>Metazoa</taxon>
        <taxon>Spiralia</taxon>
        <taxon>Lophotrochozoa</taxon>
        <taxon>Mollusca</taxon>
        <taxon>Gastropoda</taxon>
        <taxon>Heterobranchia</taxon>
        <taxon>Euthyneura</taxon>
        <taxon>Panpulmonata</taxon>
        <taxon>Hygrophila</taxon>
        <taxon>Lymnaeoidea</taxon>
        <taxon>Planorbidae</taxon>
        <taxon>Biomphalaria</taxon>
    </lineage>
</organism>
<dbReference type="GO" id="GO:0030322">
    <property type="term" value="P:stabilization of membrane potential"/>
    <property type="evidence" value="ECO:0007669"/>
    <property type="project" value="TreeGrafter"/>
</dbReference>
<evidence type="ECO:0000256" key="7">
    <source>
        <dbReference type="ARBA" id="ARBA00023303"/>
    </source>
</evidence>
<dbReference type="OrthoDB" id="297496at2759"/>
<dbReference type="RefSeq" id="XP_013083306.2">
    <property type="nucleotide sequence ID" value="XM_013227852.2"/>
</dbReference>
<dbReference type="PANTHER" id="PTHR11003:SF334">
    <property type="entry name" value="FI03418P"/>
    <property type="match status" value="1"/>
</dbReference>
<keyword evidence="2 8" id="KW-0813">Transport</keyword>
<comment type="similarity">
    <text evidence="8">Belongs to the two pore domain potassium channel (TC 1.A.1.8) family.</text>
</comment>
<evidence type="ECO:0000256" key="1">
    <source>
        <dbReference type="ARBA" id="ARBA00004141"/>
    </source>
</evidence>
<dbReference type="PANTHER" id="PTHR11003">
    <property type="entry name" value="POTASSIUM CHANNEL, SUBFAMILY K"/>
    <property type="match status" value="1"/>
</dbReference>
<feature type="region of interest" description="Disordered" evidence="9">
    <location>
        <begin position="1"/>
        <end position="73"/>
    </location>
</feature>
<dbReference type="PRINTS" id="PR01333">
    <property type="entry name" value="2POREKCHANEL"/>
</dbReference>